<accession>A0A1I6TE24</accession>
<protein>
    <submittedName>
        <fullName evidence="1">Uncharacterized protein</fullName>
    </submittedName>
</protein>
<sequence length="54" mass="6464">MNLDSGFVHDIGIADRKIWVTYYLLLQDAEKTGFVYYRFHVDGYGSVLLRRKHW</sequence>
<reference evidence="2" key="1">
    <citation type="submission" date="2016-10" db="EMBL/GenBank/DDBJ databases">
        <authorList>
            <person name="Varghese N."/>
            <person name="Submissions S."/>
        </authorList>
    </citation>
    <scope>NUCLEOTIDE SEQUENCE [LARGE SCALE GENOMIC DNA]</scope>
    <source>
        <strain evidence="2">DSM 22427</strain>
    </source>
</reference>
<evidence type="ECO:0000313" key="1">
    <source>
        <dbReference type="EMBL" id="SFS87430.1"/>
    </source>
</evidence>
<evidence type="ECO:0000313" key="2">
    <source>
        <dbReference type="Proteomes" id="UP000199199"/>
    </source>
</evidence>
<keyword evidence="2" id="KW-1185">Reference proteome</keyword>
<dbReference type="AlphaFoldDB" id="A0A1I6TE24"/>
<proteinExistence type="predicted"/>
<organism evidence="1 2">
    <name type="scientific">Halostagnicola kamekurae</name>
    <dbReference type="NCBI Taxonomy" id="619731"/>
    <lineage>
        <taxon>Archaea</taxon>
        <taxon>Methanobacteriati</taxon>
        <taxon>Methanobacteriota</taxon>
        <taxon>Stenosarchaea group</taxon>
        <taxon>Halobacteria</taxon>
        <taxon>Halobacteriales</taxon>
        <taxon>Natrialbaceae</taxon>
        <taxon>Halostagnicola</taxon>
    </lineage>
</organism>
<name>A0A1I6TE24_9EURY</name>
<dbReference type="Proteomes" id="UP000199199">
    <property type="component" value="Unassembled WGS sequence"/>
</dbReference>
<gene>
    <name evidence="1" type="ORF">SAMN04488556_3037</name>
</gene>
<dbReference type="EMBL" id="FOZS01000003">
    <property type="protein sequence ID" value="SFS87430.1"/>
    <property type="molecule type" value="Genomic_DNA"/>
</dbReference>